<feature type="region of interest" description="Disordered" evidence="1">
    <location>
        <begin position="179"/>
        <end position="202"/>
    </location>
</feature>
<dbReference type="OrthoDB" id="78422at2157"/>
<protein>
    <submittedName>
        <fullName evidence="2">Uncharacterized protein</fullName>
    </submittedName>
</protein>
<gene>
    <name evidence="2" type="ORF">MBBTH_15940</name>
</gene>
<organism evidence="2 3">
    <name type="scientific">Methanobrevibacter thaueri</name>
    <dbReference type="NCBI Taxonomy" id="190975"/>
    <lineage>
        <taxon>Archaea</taxon>
        <taxon>Methanobacteriati</taxon>
        <taxon>Methanobacteriota</taxon>
        <taxon>Methanomada group</taxon>
        <taxon>Methanobacteria</taxon>
        <taxon>Methanobacteriales</taxon>
        <taxon>Methanobacteriaceae</taxon>
        <taxon>Methanobrevibacter</taxon>
    </lineage>
</organism>
<dbReference type="RefSeq" id="WP_116592514.1">
    <property type="nucleotide sequence ID" value="NZ_MZGS01000026.1"/>
</dbReference>
<keyword evidence="3" id="KW-1185">Reference proteome</keyword>
<dbReference type="Proteomes" id="UP000251717">
    <property type="component" value="Unassembled WGS sequence"/>
</dbReference>
<evidence type="ECO:0000256" key="1">
    <source>
        <dbReference type="SAM" id="MobiDB-lite"/>
    </source>
</evidence>
<accession>A0A315XNY6</accession>
<dbReference type="AlphaFoldDB" id="A0A315XNY6"/>
<reference evidence="2 3" key="1">
    <citation type="submission" date="2017-03" db="EMBL/GenBank/DDBJ databases">
        <title>Genome sequence of Methanobrevibacter thaueri.</title>
        <authorList>
            <person name="Poehlein A."/>
            <person name="Seedorf H."/>
            <person name="Daniel R."/>
        </authorList>
    </citation>
    <scope>NUCLEOTIDE SEQUENCE [LARGE SCALE GENOMIC DNA]</scope>
    <source>
        <strain evidence="2 3">DSM 11995</strain>
    </source>
</reference>
<dbReference type="EMBL" id="MZGS01000026">
    <property type="protein sequence ID" value="PWB85557.1"/>
    <property type="molecule type" value="Genomic_DNA"/>
</dbReference>
<comment type="caution">
    <text evidence="2">The sequence shown here is derived from an EMBL/GenBank/DDBJ whole genome shotgun (WGS) entry which is preliminary data.</text>
</comment>
<evidence type="ECO:0000313" key="2">
    <source>
        <dbReference type="EMBL" id="PWB85557.1"/>
    </source>
</evidence>
<evidence type="ECO:0000313" key="3">
    <source>
        <dbReference type="Proteomes" id="UP000251717"/>
    </source>
</evidence>
<name>A0A315XNY6_9EURY</name>
<proteinExistence type="predicted"/>
<sequence>MSNPKKIAVFLLALLIATIVVSFVVGSVINMIVPPSQASFGDEIVEDIGKDGVLIATLDDCLKLEEKAISDGDFKTHLGQELSWRNARNISYVDAYGNHGYMIVWKDAPDNYPSISDDSVIRYISDSLDSMKGECFLVHFPEENAVYGIIINTDEIACPESVLLYSILGLNQSDFPPTYQQTSSSYSTGGSNHYHTVIPDRDTLSRTDPGAYYDHYEYGDNYDIDDYLESEGYD</sequence>
<feature type="compositionally biased region" description="Low complexity" evidence="1">
    <location>
        <begin position="179"/>
        <end position="191"/>
    </location>
</feature>